<evidence type="ECO:0000313" key="18">
    <source>
        <dbReference type="EMBL" id="KKB46069.1"/>
    </source>
</evidence>
<evidence type="ECO:0000256" key="9">
    <source>
        <dbReference type="ARBA" id="ARBA00023015"/>
    </source>
</evidence>
<keyword evidence="8" id="KW-0902">Two-component regulatory system</keyword>
<proteinExistence type="predicted"/>
<dbReference type="CDD" id="cd17574">
    <property type="entry name" value="REC_OmpR"/>
    <property type="match status" value="1"/>
</dbReference>
<dbReference type="PRINTS" id="PR00344">
    <property type="entry name" value="BCTRLSENSOR"/>
</dbReference>
<keyword evidence="13" id="KW-0175">Coiled coil</keyword>
<dbReference type="PROSITE" id="PS00041">
    <property type="entry name" value="HTH_ARAC_FAMILY_1"/>
    <property type="match status" value="1"/>
</dbReference>
<dbReference type="InterPro" id="IPR003661">
    <property type="entry name" value="HisK_dim/P_dom"/>
</dbReference>
<dbReference type="InterPro" id="IPR036890">
    <property type="entry name" value="HATPase_C_sf"/>
</dbReference>
<dbReference type="CDD" id="cd00075">
    <property type="entry name" value="HATPase"/>
    <property type="match status" value="1"/>
</dbReference>
<evidence type="ECO:0000256" key="2">
    <source>
        <dbReference type="ARBA" id="ARBA00012438"/>
    </source>
</evidence>
<dbReference type="PATRIC" id="fig|1203610.3.peg.5417"/>
<dbReference type="InterPro" id="IPR018060">
    <property type="entry name" value="HTH_AraC"/>
</dbReference>
<keyword evidence="5" id="KW-0547">Nucleotide-binding</keyword>
<evidence type="ECO:0000256" key="7">
    <source>
        <dbReference type="ARBA" id="ARBA00022840"/>
    </source>
</evidence>
<dbReference type="SUPFAM" id="SSF47384">
    <property type="entry name" value="Homodimeric domain of signal transducing histidine kinase"/>
    <property type="match status" value="1"/>
</dbReference>
<evidence type="ECO:0000256" key="13">
    <source>
        <dbReference type="SAM" id="Coils"/>
    </source>
</evidence>
<dbReference type="InterPro" id="IPR005467">
    <property type="entry name" value="His_kinase_dom"/>
</dbReference>
<keyword evidence="9" id="KW-0805">Transcription regulation</keyword>
<evidence type="ECO:0000256" key="10">
    <source>
        <dbReference type="ARBA" id="ARBA00023125"/>
    </source>
</evidence>
<keyword evidence="14" id="KW-1133">Transmembrane helix</keyword>
<dbReference type="Pfam" id="PF13407">
    <property type="entry name" value="Peripla_BP_4"/>
    <property type="match status" value="1"/>
</dbReference>
<evidence type="ECO:0000256" key="8">
    <source>
        <dbReference type="ARBA" id="ARBA00023012"/>
    </source>
</evidence>
<dbReference type="EC" id="2.7.13.3" evidence="2"/>
<evidence type="ECO:0000256" key="12">
    <source>
        <dbReference type="PROSITE-ProRule" id="PRU00169"/>
    </source>
</evidence>
<dbReference type="CDD" id="cd06308">
    <property type="entry name" value="PBP1_sensor_kinase-like"/>
    <property type="match status" value="1"/>
</dbReference>
<dbReference type="HOGENOM" id="CLU_000445_28_7_10"/>
<dbReference type="GO" id="GO:0000155">
    <property type="term" value="F:phosphorelay sensor kinase activity"/>
    <property type="evidence" value="ECO:0007669"/>
    <property type="project" value="InterPro"/>
</dbReference>
<dbReference type="Gene3D" id="1.10.287.130">
    <property type="match status" value="1"/>
</dbReference>
<comment type="catalytic activity">
    <reaction evidence="1">
        <text>ATP + protein L-histidine = ADP + protein N-phospho-L-histidine.</text>
        <dbReference type="EC" id="2.7.13.3"/>
    </reaction>
</comment>
<evidence type="ECO:0000256" key="3">
    <source>
        <dbReference type="ARBA" id="ARBA00022553"/>
    </source>
</evidence>
<evidence type="ECO:0000256" key="4">
    <source>
        <dbReference type="ARBA" id="ARBA00022679"/>
    </source>
</evidence>
<feature type="domain" description="Response regulatory" evidence="17">
    <location>
        <begin position="661"/>
        <end position="776"/>
    </location>
</feature>
<organism evidence="18 19">
    <name type="scientific">Parabacteroides gordonii MS-1 = DSM 23371</name>
    <dbReference type="NCBI Taxonomy" id="1203610"/>
    <lineage>
        <taxon>Bacteria</taxon>
        <taxon>Pseudomonadati</taxon>
        <taxon>Bacteroidota</taxon>
        <taxon>Bacteroidia</taxon>
        <taxon>Bacteroidales</taxon>
        <taxon>Tannerellaceae</taxon>
        <taxon>Parabacteroides</taxon>
    </lineage>
</organism>
<accession>A0A0F5IKI2</accession>
<dbReference type="STRING" id="1203610.HMPREF1536_05303"/>
<dbReference type="PROSITE" id="PS50109">
    <property type="entry name" value="HIS_KIN"/>
    <property type="match status" value="1"/>
</dbReference>
<protein>
    <recommendedName>
        <fullName evidence="2">histidine kinase</fullName>
        <ecNumber evidence="2">2.7.13.3</ecNumber>
    </recommendedName>
</protein>
<dbReference type="SMART" id="SM00448">
    <property type="entry name" value="REC"/>
    <property type="match status" value="1"/>
</dbReference>
<keyword evidence="14" id="KW-0472">Membrane</keyword>
<dbReference type="PANTHER" id="PTHR43547:SF2">
    <property type="entry name" value="HYBRID SIGNAL TRANSDUCTION HISTIDINE KINASE C"/>
    <property type="match status" value="1"/>
</dbReference>
<keyword evidence="7" id="KW-0067">ATP-binding</keyword>
<dbReference type="AlphaFoldDB" id="A0A0F5IKI2"/>
<feature type="domain" description="Histidine kinase" evidence="16">
    <location>
        <begin position="408"/>
        <end position="622"/>
    </location>
</feature>
<dbReference type="InterPro" id="IPR011006">
    <property type="entry name" value="CheY-like_superfamily"/>
</dbReference>
<dbReference type="Proteomes" id="UP000033035">
    <property type="component" value="Unassembled WGS sequence"/>
</dbReference>
<dbReference type="Pfam" id="PF00512">
    <property type="entry name" value="HisKA"/>
    <property type="match status" value="1"/>
</dbReference>
<keyword evidence="10" id="KW-0238">DNA-binding</keyword>
<dbReference type="Pfam" id="PF02518">
    <property type="entry name" value="HATPase_c"/>
    <property type="match status" value="1"/>
</dbReference>
<dbReference type="RefSeq" id="WP_028727454.1">
    <property type="nucleotide sequence ID" value="NZ_AUAE01000014.1"/>
</dbReference>
<keyword evidence="19" id="KW-1185">Reference proteome</keyword>
<evidence type="ECO:0000256" key="11">
    <source>
        <dbReference type="ARBA" id="ARBA00023163"/>
    </source>
</evidence>
<dbReference type="InterPro" id="IPR004358">
    <property type="entry name" value="Sig_transdc_His_kin-like_C"/>
</dbReference>
<dbReference type="InterPro" id="IPR003594">
    <property type="entry name" value="HATPase_dom"/>
</dbReference>
<dbReference type="InterPro" id="IPR028082">
    <property type="entry name" value="Peripla_BP_I"/>
</dbReference>
<dbReference type="GO" id="GO:0043565">
    <property type="term" value="F:sequence-specific DNA binding"/>
    <property type="evidence" value="ECO:0007669"/>
    <property type="project" value="InterPro"/>
</dbReference>
<feature type="domain" description="HTH araC/xylS-type" evidence="15">
    <location>
        <begin position="812"/>
        <end position="911"/>
    </location>
</feature>
<evidence type="ECO:0000259" key="15">
    <source>
        <dbReference type="PROSITE" id="PS01124"/>
    </source>
</evidence>
<evidence type="ECO:0000256" key="14">
    <source>
        <dbReference type="SAM" id="Phobius"/>
    </source>
</evidence>
<evidence type="ECO:0000259" key="16">
    <source>
        <dbReference type="PROSITE" id="PS50109"/>
    </source>
</evidence>
<feature type="coiled-coil region" evidence="13">
    <location>
        <begin position="315"/>
        <end position="401"/>
    </location>
</feature>
<dbReference type="SUPFAM" id="SSF52172">
    <property type="entry name" value="CheY-like"/>
    <property type="match status" value="1"/>
</dbReference>
<dbReference type="InterPro" id="IPR009057">
    <property type="entry name" value="Homeodomain-like_sf"/>
</dbReference>
<dbReference type="Pfam" id="PF12833">
    <property type="entry name" value="HTH_18"/>
    <property type="match status" value="1"/>
</dbReference>
<sequence length="912" mass="103320">MRSFILRLCFMIFMLSLVLSCKREGKEKTYVVGVSQCFSNDAWQKAMLLDLQVKASDYPNLILKIKDAEEDNDKQVADIKSFIKQKVDLLIISPNESKPVTPVAVEAFRAGIPTVIIDRKIDSDEYTAYIGADNYEIGRSAGLYVNSLLKEKTTIVEIWGRKGSSSARERHQGFTDALVGNENITIKEVTGGWHYEETKKNIAALGSFDDIDIVYAHTDRMALAAREAILSRDPRAAERIRFIGIDALPGAGRGIEAVKNGYLTASFLYPTGGSTAIKVAWQILTGQFVSKEYALTSALIDKGNAGTMYLQSEQLTNYQEQIEKQRNNLDEIFSQYRFLQNSVGMILLLMGLLILMSLYVIHIYRKVQRKNHELKRTNIQVEQQKEELAAANRKVELATARKLQFFTNVSHEIKTPLTLILGPLNKLSKELPEGSPLADDIHIIKKNAERLKRVVNQLLDFRKVESNKMNMRVTQVELVAFIAEVKSYFENMAQSRQINYSFIYDISSVYLWVDTDKMEKILANLLSNAFKFTPDGGTVTIRLQDHTGYITLSVEDNGKGIPRENIASVFDQFFTGDQNYITGTGIGLHLTQEFVSMHKGHIDVQSTPGKLTVFTVELPKGKSHFDETCTFAPSVTELSSGVAELDTKEMEEMVNRTYDYTILIAEDDPDISAYLQKELQRNFRILLAENGAKAWEILQNEDVSIVLSDIMMPEMNGYDLCKKIKSDMAFSHIPVILLTALSDDKQRMYGIASGADEYIQKPFNMEEVKLRIIKRLEERSRLREALAQKLQSPSTAEMKFEKVESLDELFMSKFVKLIEDSYADSDFSIEKASEMIGLSRVHLYRKIKELTGVTPTDFLRNYRLKRAAVLLQQKTYNVNEVAYATGFASPAYFSKCFKAVYNITPTEYPGKE</sequence>
<reference evidence="18 19" key="1">
    <citation type="submission" date="2013-04" db="EMBL/GenBank/DDBJ databases">
        <title>The Genome Sequence of Parabacteroides gordonii DSM 23371.</title>
        <authorList>
            <consortium name="The Broad Institute Genomics Platform"/>
            <person name="Earl A."/>
            <person name="Ward D."/>
            <person name="Feldgarden M."/>
            <person name="Gevers D."/>
            <person name="Martens E."/>
            <person name="Sakamoto M."/>
            <person name="Benno Y."/>
            <person name="Suzuki N."/>
            <person name="Matsunaga N."/>
            <person name="Koshihara K."/>
            <person name="Seki M."/>
            <person name="Komiya H."/>
            <person name="Walker B."/>
            <person name="Young S."/>
            <person name="Zeng Q."/>
            <person name="Gargeya S."/>
            <person name="Fitzgerald M."/>
            <person name="Haas B."/>
            <person name="Abouelleil A."/>
            <person name="Allen A.W."/>
            <person name="Alvarado L."/>
            <person name="Arachchi H.M."/>
            <person name="Berlin A.M."/>
            <person name="Chapman S.B."/>
            <person name="Gainer-Dewar J."/>
            <person name="Goldberg J."/>
            <person name="Griggs A."/>
            <person name="Gujja S."/>
            <person name="Hansen M."/>
            <person name="Howarth C."/>
            <person name="Imamovic A."/>
            <person name="Ireland A."/>
            <person name="Larimer J."/>
            <person name="McCowan C."/>
            <person name="Murphy C."/>
            <person name="Pearson M."/>
            <person name="Poon T.W."/>
            <person name="Priest M."/>
            <person name="Roberts A."/>
            <person name="Saif S."/>
            <person name="Shea T."/>
            <person name="Sisk P."/>
            <person name="Sykes S."/>
            <person name="Wortman J."/>
            <person name="Nusbaum C."/>
            <person name="Birren B."/>
        </authorList>
    </citation>
    <scope>NUCLEOTIDE SEQUENCE [LARGE SCALE GENOMIC DNA]</scope>
    <source>
        <strain evidence="18 19">MS-1</strain>
    </source>
</reference>
<gene>
    <name evidence="18" type="ORF">HMPREF1536_05303</name>
</gene>
<dbReference type="SUPFAM" id="SSF46689">
    <property type="entry name" value="Homeodomain-like"/>
    <property type="match status" value="1"/>
</dbReference>
<evidence type="ECO:0000256" key="5">
    <source>
        <dbReference type="ARBA" id="ARBA00022741"/>
    </source>
</evidence>
<keyword evidence="11" id="KW-0804">Transcription</keyword>
<keyword evidence="14" id="KW-0812">Transmembrane</keyword>
<dbReference type="Gene3D" id="3.40.50.2300">
    <property type="match status" value="3"/>
</dbReference>
<dbReference type="PROSITE" id="PS01124">
    <property type="entry name" value="HTH_ARAC_FAMILY_2"/>
    <property type="match status" value="1"/>
</dbReference>
<dbReference type="GO" id="GO:0003700">
    <property type="term" value="F:DNA-binding transcription factor activity"/>
    <property type="evidence" value="ECO:0007669"/>
    <property type="project" value="InterPro"/>
</dbReference>
<dbReference type="SMART" id="SM00342">
    <property type="entry name" value="HTH_ARAC"/>
    <property type="match status" value="1"/>
</dbReference>
<evidence type="ECO:0000259" key="17">
    <source>
        <dbReference type="PROSITE" id="PS50110"/>
    </source>
</evidence>
<dbReference type="Gene3D" id="3.30.565.10">
    <property type="entry name" value="Histidine kinase-like ATPase, C-terminal domain"/>
    <property type="match status" value="1"/>
</dbReference>
<dbReference type="CDD" id="cd00082">
    <property type="entry name" value="HisKA"/>
    <property type="match status" value="1"/>
</dbReference>
<dbReference type="SUPFAM" id="SSF55874">
    <property type="entry name" value="ATPase domain of HSP90 chaperone/DNA topoisomerase II/histidine kinase"/>
    <property type="match status" value="1"/>
</dbReference>
<dbReference type="FunFam" id="3.30.565.10:FF:000037">
    <property type="entry name" value="Hybrid sensor histidine kinase/response regulator"/>
    <property type="match status" value="1"/>
</dbReference>
<dbReference type="InterPro" id="IPR001789">
    <property type="entry name" value="Sig_transdc_resp-reg_receiver"/>
</dbReference>
<evidence type="ECO:0000256" key="1">
    <source>
        <dbReference type="ARBA" id="ARBA00000085"/>
    </source>
</evidence>
<dbReference type="InterPro" id="IPR036097">
    <property type="entry name" value="HisK_dim/P_sf"/>
</dbReference>
<dbReference type="FunFam" id="1.10.287.130:FF:000045">
    <property type="entry name" value="Two-component system sensor histidine kinase/response regulator"/>
    <property type="match status" value="1"/>
</dbReference>
<dbReference type="GO" id="GO:0005524">
    <property type="term" value="F:ATP binding"/>
    <property type="evidence" value="ECO:0007669"/>
    <property type="project" value="UniProtKB-KW"/>
</dbReference>
<dbReference type="EMBL" id="AQHW01000030">
    <property type="protein sequence ID" value="KKB46069.1"/>
    <property type="molecule type" value="Genomic_DNA"/>
</dbReference>
<dbReference type="SUPFAM" id="SSF53822">
    <property type="entry name" value="Periplasmic binding protein-like I"/>
    <property type="match status" value="1"/>
</dbReference>
<evidence type="ECO:0000313" key="19">
    <source>
        <dbReference type="Proteomes" id="UP000033035"/>
    </source>
</evidence>
<name>A0A0F5IKI2_9BACT</name>
<keyword evidence="3 12" id="KW-0597">Phosphoprotein</keyword>
<dbReference type="Pfam" id="PF00072">
    <property type="entry name" value="Response_reg"/>
    <property type="match status" value="1"/>
</dbReference>
<evidence type="ECO:0000256" key="6">
    <source>
        <dbReference type="ARBA" id="ARBA00022777"/>
    </source>
</evidence>
<dbReference type="InterPro" id="IPR025997">
    <property type="entry name" value="SBP_2_dom"/>
</dbReference>
<keyword evidence="6" id="KW-0418">Kinase</keyword>
<dbReference type="SMART" id="SM00388">
    <property type="entry name" value="HisKA"/>
    <property type="match status" value="1"/>
</dbReference>
<keyword evidence="4" id="KW-0808">Transferase</keyword>
<dbReference type="PANTHER" id="PTHR43547">
    <property type="entry name" value="TWO-COMPONENT HISTIDINE KINASE"/>
    <property type="match status" value="1"/>
</dbReference>
<dbReference type="InterPro" id="IPR018062">
    <property type="entry name" value="HTH_AraC-typ_CS"/>
</dbReference>
<feature type="modified residue" description="4-aspartylphosphate" evidence="12">
    <location>
        <position position="709"/>
    </location>
</feature>
<dbReference type="PROSITE" id="PS51257">
    <property type="entry name" value="PROKAR_LIPOPROTEIN"/>
    <property type="match status" value="1"/>
</dbReference>
<feature type="transmembrane region" description="Helical" evidence="14">
    <location>
        <begin position="343"/>
        <end position="364"/>
    </location>
</feature>
<dbReference type="Gene3D" id="1.10.10.60">
    <property type="entry name" value="Homeodomain-like"/>
    <property type="match status" value="2"/>
</dbReference>
<dbReference type="SMART" id="SM00387">
    <property type="entry name" value="HATPase_c"/>
    <property type="match status" value="1"/>
</dbReference>
<dbReference type="PROSITE" id="PS50110">
    <property type="entry name" value="RESPONSE_REGULATORY"/>
    <property type="match status" value="1"/>
</dbReference>
<comment type="caution">
    <text evidence="18">The sequence shown here is derived from an EMBL/GenBank/DDBJ whole genome shotgun (WGS) entry which is preliminary data.</text>
</comment>